<evidence type="ECO:0000259" key="2">
    <source>
        <dbReference type="PROSITE" id="PS51782"/>
    </source>
</evidence>
<dbReference type="EMBL" id="SRMB01000005">
    <property type="protein sequence ID" value="TGE22868.1"/>
    <property type="molecule type" value="Genomic_DNA"/>
</dbReference>
<sequence>MRPFFQVLLCGSLLAGPLAAQAQQSAPAPAALSEDSVRVMSGLVQASVRQLREIYFEPSDARAVELIEKALQEIPTLNQRLSHYTASLPRDQQQVLAQRLRQQPWQIELQTLMRSPQFRGFDARAAKNHDLKAAAERLHASGFVGTARPAPAVAAAPAPEPMGTISLPPTKSRPVPASNALASSKAGGAKPAAGFTIPKPAPVAPKPAPAATASATTAKVAPAPAVATAAATTRHTVQKGETLFSISRQYGVTPAQLQAWNKKADGGVKIGEVLVVETSK</sequence>
<dbReference type="Gene3D" id="3.10.350.10">
    <property type="entry name" value="LysM domain"/>
    <property type="match status" value="1"/>
</dbReference>
<keyword evidence="1" id="KW-0732">Signal</keyword>
<dbReference type="InterPro" id="IPR036779">
    <property type="entry name" value="LysM_dom_sf"/>
</dbReference>
<dbReference type="CDD" id="cd00118">
    <property type="entry name" value="LysM"/>
    <property type="match status" value="1"/>
</dbReference>
<dbReference type="PROSITE" id="PS51782">
    <property type="entry name" value="LYSM"/>
    <property type="match status" value="1"/>
</dbReference>
<gene>
    <name evidence="3" type="ORF">E5K02_21130</name>
</gene>
<dbReference type="SMART" id="SM00257">
    <property type="entry name" value="LysM"/>
    <property type="match status" value="1"/>
</dbReference>
<comment type="caution">
    <text evidence="3">The sequence shown here is derived from an EMBL/GenBank/DDBJ whole genome shotgun (WGS) entry which is preliminary data.</text>
</comment>
<dbReference type="OrthoDB" id="977752at2"/>
<evidence type="ECO:0000256" key="1">
    <source>
        <dbReference type="SAM" id="SignalP"/>
    </source>
</evidence>
<evidence type="ECO:0000313" key="4">
    <source>
        <dbReference type="Proteomes" id="UP000298471"/>
    </source>
</evidence>
<organism evidence="3 4">
    <name type="scientific">Hymenobacter metallicola</name>
    <dbReference type="NCBI Taxonomy" id="2563114"/>
    <lineage>
        <taxon>Bacteria</taxon>
        <taxon>Pseudomonadati</taxon>
        <taxon>Bacteroidota</taxon>
        <taxon>Cytophagia</taxon>
        <taxon>Cytophagales</taxon>
        <taxon>Hymenobacteraceae</taxon>
        <taxon>Hymenobacter</taxon>
    </lineage>
</organism>
<dbReference type="Proteomes" id="UP000298471">
    <property type="component" value="Unassembled WGS sequence"/>
</dbReference>
<evidence type="ECO:0000313" key="3">
    <source>
        <dbReference type="EMBL" id="TGE22868.1"/>
    </source>
</evidence>
<reference evidence="3 4" key="1">
    <citation type="submission" date="2019-04" db="EMBL/GenBank/DDBJ databases">
        <authorList>
            <person name="Feng G."/>
            <person name="Zhang J."/>
            <person name="Zhu H."/>
        </authorList>
    </citation>
    <scope>NUCLEOTIDE SEQUENCE [LARGE SCALE GENOMIC DNA]</scope>
    <source>
        <strain evidence="3 4">9PBR-1</strain>
    </source>
</reference>
<dbReference type="RefSeq" id="WP_135397697.1">
    <property type="nucleotide sequence ID" value="NZ_SRMB01000005.1"/>
</dbReference>
<feature type="chain" id="PRO_5021451784" evidence="1">
    <location>
        <begin position="23"/>
        <end position="280"/>
    </location>
</feature>
<dbReference type="InterPro" id="IPR018392">
    <property type="entry name" value="LysM"/>
</dbReference>
<dbReference type="SUPFAM" id="SSF54106">
    <property type="entry name" value="LysM domain"/>
    <property type="match status" value="1"/>
</dbReference>
<accession>A0A4Z0PYM5</accession>
<proteinExistence type="predicted"/>
<keyword evidence="4" id="KW-1185">Reference proteome</keyword>
<protein>
    <submittedName>
        <fullName evidence="3">LysM peptidoglycan-binding domain-containing protein</fullName>
    </submittedName>
</protein>
<feature type="signal peptide" evidence="1">
    <location>
        <begin position="1"/>
        <end position="22"/>
    </location>
</feature>
<dbReference type="AlphaFoldDB" id="A0A4Z0PYM5"/>
<name>A0A4Z0PYM5_9BACT</name>
<dbReference type="Pfam" id="PF01476">
    <property type="entry name" value="LysM"/>
    <property type="match status" value="1"/>
</dbReference>
<feature type="domain" description="LysM" evidence="2">
    <location>
        <begin position="233"/>
        <end position="276"/>
    </location>
</feature>